<sequence length="61" mass="6439">MTQPVDHVDDPVGAFLPCGKGIGATHQSVNLPGVVQAICLALLAMSKPAPHHAQTEKKKFH</sequence>
<proteinExistence type="predicted"/>
<organism evidence="1 2">
    <name type="scientific">Collimonas pratensis</name>
    <dbReference type="NCBI Taxonomy" id="279113"/>
    <lineage>
        <taxon>Bacteria</taxon>
        <taxon>Pseudomonadati</taxon>
        <taxon>Pseudomonadota</taxon>
        <taxon>Betaproteobacteria</taxon>
        <taxon>Burkholderiales</taxon>
        <taxon>Oxalobacteraceae</taxon>
        <taxon>Collimonas</taxon>
    </lineage>
</organism>
<gene>
    <name evidence="1" type="ORF">CPter291_2083</name>
</gene>
<protein>
    <submittedName>
        <fullName evidence="1">Uncharacterized protein</fullName>
    </submittedName>
</protein>
<evidence type="ECO:0000313" key="1">
    <source>
        <dbReference type="EMBL" id="AMP14347.1"/>
    </source>
</evidence>
<dbReference type="Proteomes" id="UP000074914">
    <property type="component" value="Chromosome"/>
</dbReference>
<reference evidence="1 2" key="1">
    <citation type="submission" date="2015-11" db="EMBL/GenBank/DDBJ databases">
        <title>Exploring the genomic traits of fungus-feeding bacterial genus Collimonas.</title>
        <authorList>
            <person name="Song C."/>
            <person name="Schmidt R."/>
            <person name="de Jager V."/>
            <person name="Krzyzanowska D."/>
            <person name="Jongedijk E."/>
            <person name="Cankar K."/>
            <person name="Beekwilder J."/>
            <person name="van Veen A."/>
            <person name="de Boer W."/>
            <person name="van Veen J.A."/>
            <person name="Garbeva P."/>
        </authorList>
    </citation>
    <scope>NUCLEOTIDE SEQUENCE [LARGE SCALE GENOMIC DNA]</scope>
    <source>
        <strain evidence="1 2">Ter291</strain>
    </source>
</reference>
<evidence type="ECO:0000313" key="2">
    <source>
        <dbReference type="Proteomes" id="UP000074914"/>
    </source>
</evidence>
<accession>A0ABN4MFJ6</accession>
<name>A0ABN4MFJ6_9BURK</name>
<keyword evidence="2" id="KW-1185">Reference proteome</keyword>
<dbReference type="EMBL" id="CP013236">
    <property type="protein sequence ID" value="AMP14347.1"/>
    <property type="molecule type" value="Genomic_DNA"/>
</dbReference>